<accession>A0A9N9D704</accession>
<feature type="non-terminal residue" evidence="2">
    <location>
        <position position="1"/>
    </location>
</feature>
<evidence type="ECO:0000259" key="1">
    <source>
        <dbReference type="PROSITE" id="PS50234"/>
    </source>
</evidence>
<dbReference type="PROSITE" id="PS50234">
    <property type="entry name" value="VWFA"/>
    <property type="match status" value="1"/>
</dbReference>
<dbReference type="Gene3D" id="3.40.50.410">
    <property type="entry name" value="von Willebrand factor, type A domain"/>
    <property type="match status" value="1"/>
</dbReference>
<gene>
    <name evidence="2" type="ORF">ALEPTO_LOCUS9116</name>
</gene>
<dbReference type="OrthoDB" id="2343366at2759"/>
<comment type="caution">
    <text evidence="2">The sequence shown here is derived from an EMBL/GenBank/DDBJ whole genome shotgun (WGS) entry which is preliminary data.</text>
</comment>
<reference evidence="2" key="1">
    <citation type="submission" date="2021-06" db="EMBL/GenBank/DDBJ databases">
        <authorList>
            <person name="Kallberg Y."/>
            <person name="Tangrot J."/>
            <person name="Rosling A."/>
        </authorList>
    </citation>
    <scope>NUCLEOTIDE SEQUENCE</scope>
    <source>
        <strain evidence="2">FL130A</strain>
    </source>
</reference>
<dbReference type="InterPro" id="IPR036465">
    <property type="entry name" value="vWFA_dom_sf"/>
</dbReference>
<organism evidence="2 3">
    <name type="scientific">Ambispora leptoticha</name>
    <dbReference type="NCBI Taxonomy" id="144679"/>
    <lineage>
        <taxon>Eukaryota</taxon>
        <taxon>Fungi</taxon>
        <taxon>Fungi incertae sedis</taxon>
        <taxon>Mucoromycota</taxon>
        <taxon>Glomeromycotina</taxon>
        <taxon>Glomeromycetes</taxon>
        <taxon>Archaeosporales</taxon>
        <taxon>Ambisporaceae</taxon>
        <taxon>Ambispora</taxon>
    </lineage>
</organism>
<evidence type="ECO:0000313" key="2">
    <source>
        <dbReference type="EMBL" id="CAG8624690.1"/>
    </source>
</evidence>
<dbReference type="CDD" id="cd00198">
    <property type="entry name" value="vWFA"/>
    <property type="match status" value="1"/>
</dbReference>
<protein>
    <submittedName>
        <fullName evidence="2">12492_t:CDS:1</fullName>
    </submittedName>
</protein>
<dbReference type="AlphaFoldDB" id="A0A9N9D704"/>
<dbReference type="EMBL" id="CAJVPS010006377">
    <property type="protein sequence ID" value="CAG8624690.1"/>
    <property type="molecule type" value="Genomic_DNA"/>
</dbReference>
<dbReference type="Proteomes" id="UP000789508">
    <property type="component" value="Unassembled WGS sequence"/>
</dbReference>
<feature type="domain" description="VWFA" evidence="1">
    <location>
        <begin position="637"/>
        <end position="858"/>
    </location>
</feature>
<dbReference type="Pfam" id="PF13519">
    <property type="entry name" value="VWA_2"/>
    <property type="match status" value="1"/>
</dbReference>
<keyword evidence="3" id="KW-1185">Reference proteome</keyword>
<dbReference type="InterPro" id="IPR002035">
    <property type="entry name" value="VWF_A"/>
</dbReference>
<name>A0A9N9D704_9GLOM</name>
<evidence type="ECO:0000313" key="3">
    <source>
        <dbReference type="Proteomes" id="UP000789508"/>
    </source>
</evidence>
<dbReference type="SUPFAM" id="SSF53300">
    <property type="entry name" value="vWA-like"/>
    <property type="match status" value="1"/>
</dbReference>
<sequence length="868" mass="99783">KSDRKDIISEFQSKFSRIVDREEQDNFITKLYRNKMSIMPWPLFNKPDFYNNFKQLKTKLDGQDSKYNNAKIFVEKAKVLMTKLKVCDWGSVQGTLITMRTLELKKFMQDAISLGYEQKEEDPFLSSENPAQPAYVIKHLMGRDDGKSIPDPELTFLDPFDEPVELMPDAGLRNFFEEKIQARDQSSDSQWFDRLEAFSSRHNDNRDDTKHDCLTDHECHSVCQFKDTHSGEVAPKCIKFAGHEGYHSCSASHSCGQPCIYSGKRNCQSNCTKDIDHENISGNEIHLCESTRHYCGAPCSLETDTQKGNYKCHNTCIIPCEESHDVHKCENEVCPIECPIKKCRRRCESKNHFHAFEGNNKNFSEEHQCPDECEELGICKVVLEPSKEEVEYVNKFEKFMFTKYSQTFQRLSCCIKIPPYEFQHEGKHVHEKLHECDATCPNDSGKHCTSPYEHNGEHETAHGNMYLTSFTCEEDEFEFEGHRLNVGDRGDFVLCHKLCENEGRHRHIDYCIDPTVCRSLADGRKEGILDHITAKLRPDPNRKKDYISHRVFWERTKFRDPYKDSLEIFKKCDHECIDEKHHNCNDGNDPVRSFCTQELFHPKLDPTSNPPGNVGYISIDGHHFSCEDPANNVGDFHIVFVVDRSYSMITDDCKPLCSKTQTSRLKHSHNNRLGAVYDVVYNFIETRKNSRKATRVGQSAVDKDIASLVLFETTATIVFENSGLSDTDGLLNKMIKFTPAGCTSYRDGIKKAAEVIDKYFDQKKTNVIMFLSDGECSVPEDELRSLCQREADKGSPLYLYTVMFGTISSYGASLRTMANIAAEYHPRSTSKDALRCQYAIAKDTIKLADHFTRVAESLRKHQPMLMRK</sequence>
<proteinExistence type="predicted"/>